<feature type="domain" description="DNA-repair protein Xrcc1 N-terminal" evidence="1">
    <location>
        <begin position="1"/>
        <end position="101"/>
    </location>
</feature>
<evidence type="ECO:0000259" key="1">
    <source>
        <dbReference type="Pfam" id="PF01834"/>
    </source>
</evidence>
<keyword evidence="3" id="KW-1185">Reference proteome</keyword>
<evidence type="ECO:0000313" key="3">
    <source>
        <dbReference type="Proteomes" id="UP000653383"/>
    </source>
</evidence>
<dbReference type="Pfam" id="PF01834">
    <property type="entry name" value="XRCC1_N"/>
    <property type="match status" value="1"/>
</dbReference>
<proteinExistence type="predicted"/>
<dbReference type="GO" id="GO:0005634">
    <property type="term" value="C:nucleus"/>
    <property type="evidence" value="ECO:0007669"/>
    <property type="project" value="InterPro"/>
</dbReference>
<gene>
    <name evidence="2" type="primary">Xrcc1_1</name>
    <name evidence="2" type="ORF">NICCHL_R14247</name>
</gene>
<comment type="caution">
    <text evidence="2">The sequence shown here is derived from an EMBL/GenBank/DDBJ whole genome shotgun (WGS) entry which is preliminary data.</text>
</comment>
<dbReference type="InterPro" id="IPR008979">
    <property type="entry name" value="Galactose-bd-like_sf"/>
</dbReference>
<dbReference type="OrthoDB" id="25840at2759"/>
<name>A0A852IKJ9_9PASS</name>
<dbReference type="GO" id="GO:0003684">
    <property type="term" value="F:damaged DNA binding"/>
    <property type="evidence" value="ECO:0007669"/>
    <property type="project" value="InterPro"/>
</dbReference>
<dbReference type="InterPro" id="IPR002706">
    <property type="entry name" value="Xrcc1_N"/>
</dbReference>
<feature type="non-terminal residue" evidence="2">
    <location>
        <position position="1"/>
    </location>
</feature>
<feature type="non-terminal residue" evidence="2">
    <location>
        <position position="110"/>
    </location>
</feature>
<dbReference type="PANTHER" id="PTHR11370">
    <property type="entry name" value="DNA-REPAIR PROTEIN XRCC1"/>
    <property type="match status" value="1"/>
</dbReference>
<dbReference type="PANTHER" id="PTHR11370:SF4">
    <property type="entry name" value="DNA-REPAIR PROTEIN XRCC1 N-TERMINAL DOMAIN-CONTAINING PROTEIN"/>
    <property type="match status" value="1"/>
</dbReference>
<sequence>QDSKYPAENLLSEDDIQLWLGCPKDHSRQLSVELQLERASPIGYVDVGNYGCAFLQIVVGCSSWPCDQPYLTLVPTVTLITPGDLKLDQNRCGVWMFKEGKDSFKRKRHG</sequence>
<dbReference type="SUPFAM" id="SSF49785">
    <property type="entry name" value="Galactose-binding domain-like"/>
    <property type="match status" value="1"/>
</dbReference>
<accession>A0A852IKJ9</accession>
<dbReference type="EMBL" id="WAAE01025963">
    <property type="protein sequence ID" value="NXX36859.1"/>
    <property type="molecule type" value="Genomic_DNA"/>
</dbReference>
<organism evidence="2 3">
    <name type="scientific">Nicator chloris</name>
    <dbReference type="NCBI Taxonomy" id="237433"/>
    <lineage>
        <taxon>Eukaryota</taxon>
        <taxon>Metazoa</taxon>
        <taxon>Chordata</taxon>
        <taxon>Craniata</taxon>
        <taxon>Vertebrata</taxon>
        <taxon>Euteleostomi</taxon>
        <taxon>Archelosauria</taxon>
        <taxon>Archosauria</taxon>
        <taxon>Dinosauria</taxon>
        <taxon>Saurischia</taxon>
        <taxon>Theropoda</taxon>
        <taxon>Coelurosauria</taxon>
        <taxon>Aves</taxon>
        <taxon>Neognathae</taxon>
        <taxon>Neoaves</taxon>
        <taxon>Telluraves</taxon>
        <taxon>Australaves</taxon>
        <taxon>Passeriformes</taxon>
        <taxon>Sylvioidea</taxon>
        <taxon>Pycnonotidae</taxon>
        <taxon>Nicator</taxon>
    </lineage>
</organism>
<dbReference type="AlphaFoldDB" id="A0A852IKJ9"/>
<protein>
    <submittedName>
        <fullName evidence="2">XRCC1 protein</fullName>
    </submittedName>
</protein>
<dbReference type="GO" id="GO:0000012">
    <property type="term" value="P:single strand break repair"/>
    <property type="evidence" value="ECO:0007669"/>
    <property type="project" value="InterPro"/>
</dbReference>
<evidence type="ECO:0000313" key="2">
    <source>
        <dbReference type="EMBL" id="NXX36859.1"/>
    </source>
</evidence>
<dbReference type="Proteomes" id="UP000653383">
    <property type="component" value="Unassembled WGS sequence"/>
</dbReference>
<dbReference type="Gene3D" id="2.60.120.260">
    <property type="entry name" value="Galactose-binding domain-like"/>
    <property type="match status" value="1"/>
</dbReference>
<dbReference type="GO" id="GO:0006284">
    <property type="term" value="P:base-excision repair"/>
    <property type="evidence" value="ECO:0007669"/>
    <property type="project" value="TreeGrafter"/>
</dbReference>
<reference evidence="2" key="1">
    <citation type="submission" date="2020-02" db="EMBL/GenBank/DDBJ databases">
        <title>Bird 10,000 Genomes (B10K) Project - Family phase.</title>
        <authorList>
            <person name="Zhang G."/>
        </authorList>
    </citation>
    <scope>NUCLEOTIDE SEQUENCE</scope>
    <source>
        <strain evidence="2">B10K-DU-002-40</strain>
        <tissue evidence="2">Muscle</tissue>
    </source>
</reference>